<protein>
    <recommendedName>
        <fullName evidence="2">Ribosomal L28e/Mak16 domain-containing protein</fullName>
    </recommendedName>
</protein>
<name>A0A7S0XHE4_9CHLO</name>
<dbReference type="GO" id="GO:0003735">
    <property type="term" value="F:structural constituent of ribosome"/>
    <property type="evidence" value="ECO:0007669"/>
    <property type="project" value="InterPro"/>
</dbReference>
<reference evidence="1" key="1">
    <citation type="submission" date="2021-01" db="EMBL/GenBank/DDBJ databases">
        <authorList>
            <person name="Corre E."/>
            <person name="Pelletier E."/>
            <person name="Niang G."/>
            <person name="Scheremetjew M."/>
            <person name="Finn R."/>
            <person name="Kale V."/>
            <person name="Holt S."/>
            <person name="Cochrane G."/>
            <person name="Meng A."/>
            <person name="Brown T."/>
            <person name="Cohen L."/>
        </authorList>
    </citation>
    <scope>NUCLEOTIDE SEQUENCE</scope>
    <source>
        <strain evidence="1">SL-175</strain>
    </source>
</reference>
<dbReference type="GO" id="GO:0005840">
    <property type="term" value="C:ribosome"/>
    <property type="evidence" value="ECO:0007669"/>
    <property type="project" value="InterPro"/>
</dbReference>
<evidence type="ECO:0000313" key="1">
    <source>
        <dbReference type="EMBL" id="CAD8722467.1"/>
    </source>
</evidence>
<accession>A0A7S0XHE4</accession>
<proteinExistence type="predicted"/>
<dbReference type="PANTHER" id="PTHR10544">
    <property type="entry name" value="60S RIBOSOMAL PROTEIN L28"/>
    <property type="match status" value="1"/>
</dbReference>
<dbReference type="AlphaFoldDB" id="A0A7S0XHE4"/>
<dbReference type="EMBL" id="HBFC01036464">
    <property type="protein sequence ID" value="CAD8722467.1"/>
    <property type="molecule type" value="Transcribed_RNA"/>
</dbReference>
<gene>
    <name evidence="1" type="ORF">MANT1106_LOCUS21682</name>
</gene>
<evidence type="ECO:0008006" key="2">
    <source>
        <dbReference type="Google" id="ProtNLM"/>
    </source>
</evidence>
<sequence>MVKSHVVLSADLTWALVQKNNVFVRRSRSATRQSTYMSFSAEPNNLLAKHCFKHTGIASAGIGIKATAGDKNPTAVTVMVGDVNTSVKGIFQQQAKKVVALCASRPDLTVTALRKLSVVQKSLRVAKAAAN</sequence>
<dbReference type="InterPro" id="IPR002672">
    <property type="entry name" value="Ribosomal_eL28"/>
</dbReference>
<dbReference type="Gene3D" id="3.30.390.110">
    <property type="match status" value="1"/>
</dbReference>
<organism evidence="1">
    <name type="scientific">Mantoniella antarctica</name>
    <dbReference type="NCBI Taxonomy" id="81844"/>
    <lineage>
        <taxon>Eukaryota</taxon>
        <taxon>Viridiplantae</taxon>
        <taxon>Chlorophyta</taxon>
        <taxon>Mamiellophyceae</taxon>
        <taxon>Mamiellales</taxon>
        <taxon>Mamiellaceae</taxon>
        <taxon>Mantoniella</taxon>
    </lineage>
</organism>
<dbReference type="GO" id="GO:0006412">
    <property type="term" value="P:translation"/>
    <property type="evidence" value="ECO:0007669"/>
    <property type="project" value="InterPro"/>
</dbReference>